<dbReference type="Pfam" id="PF07993">
    <property type="entry name" value="NAD_binding_4"/>
    <property type="match status" value="1"/>
</dbReference>
<dbReference type="PATRIC" id="fig|69.6.peg.540"/>
<dbReference type="SMART" id="SM00823">
    <property type="entry name" value="PKS_PP"/>
    <property type="match status" value="1"/>
</dbReference>
<dbReference type="GO" id="GO:0005829">
    <property type="term" value="C:cytosol"/>
    <property type="evidence" value="ECO:0007669"/>
    <property type="project" value="TreeGrafter"/>
</dbReference>
<dbReference type="Pfam" id="PF00501">
    <property type="entry name" value="AMP-binding"/>
    <property type="match status" value="1"/>
</dbReference>
<dbReference type="Gene3D" id="1.10.1200.10">
    <property type="entry name" value="ACP-like"/>
    <property type="match status" value="1"/>
</dbReference>
<evidence type="ECO:0000256" key="1">
    <source>
        <dbReference type="ARBA" id="ARBA00022450"/>
    </source>
</evidence>
<dbReference type="InterPro" id="IPR020845">
    <property type="entry name" value="AMP-binding_CS"/>
</dbReference>
<dbReference type="CDD" id="cd05235">
    <property type="entry name" value="SDR_e1"/>
    <property type="match status" value="1"/>
</dbReference>
<dbReference type="KEGG" id="lez:GLE_0546"/>
<dbReference type="Gene3D" id="3.30.559.30">
    <property type="entry name" value="Nonribosomal peptide synthetase, condensation domain"/>
    <property type="match status" value="1"/>
</dbReference>
<dbReference type="FunFam" id="3.30.300.30:FF:000010">
    <property type="entry name" value="Enterobactin synthetase component F"/>
    <property type="match status" value="1"/>
</dbReference>
<dbReference type="FunFam" id="3.40.50.12780:FF:000012">
    <property type="entry name" value="Non-ribosomal peptide synthetase"/>
    <property type="match status" value="1"/>
</dbReference>
<evidence type="ECO:0000313" key="4">
    <source>
        <dbReference type="EMBL" id="ALN55904.1"/>
    </source>
</evidence>
<dbReference type="Gene3D" id="2.30.38.10">
    <property type="entry name" value="Luciferase, Domain 3"/>
    <property type="match status" value="1"/>
</dbReference>
<dbReference type="GO" id="GO:0031177">
    <property type="term" value="F:phosphopantetheine binding"/>
    <property type="evidence" value="ECO:0007669"/>
    <property type="project" value="InterPro"/>
</dbReference>
<dbReference type="STRING" id="69.GLE_0546"/>
<dbReference type="Gene3D" id="3.40.50.980">
    <property type="match status" value="2"/>
</dbReference>
<dbReference type="Gene3D" id="3.30.559.10">
    <property type="entry name" value="Chloramphenicol acetyltransferase-like domain"/>
    <property type="match status" value="1"/>
</dbReference>
<name>A0A0S2DBJ6_LYSEN</name>
<dbReference type="InterPro" id="IPR045851">
    <property type="entry name" value="AMP-bd_C_sf"/>
</dbReference>
<sequence>MSSSPPPSQGNGAHDATAERLARLSPQQRELLLRQLAARKSAGAAAQPIRPRALEPGAPLPLSAAQQRMWFFERLQPGTGAYHVYAHLRLRGALDADAVQRAFAAVIARHESLRTGFGEVAGEPRQTVAAQVGFAVPTIDLSDLDPQRREAELQRRADEETVRPFDLARPPLLRATLVRLDRDDHALLVVLHHIVSDAWSLGVLFDEFNRVYAAEIGAAAEAALAPSALQFGDCVLWQREPAHEQTQARQLAFWRDALAGTGGLLDLPTDRPRSSAPLGRGARYAMYLPPELVRAAGDFAKGENATLFMLLLAAFQTVLARNSGQDDVVVGSPVANRGEPGTAPLIGLFVNTLPLRGDLSGEPSLRELLRRTRGHVLDAMSHADAPLERVIDELKIERAPGRTPLFQTLFVLQNAVAEPLRLHGLDTRVFESQEMAARFEITLTLGAASDGGLVGSFDYDRDLFDADTIVRLEQQLETLLRNALAAPDRPLAQLSLLPAAQRAQLLALGDGGAPAPCAHNDLYSLFAAQAARTPDAPALVEPGRALSYRELLHRANGLGRRLRELGAGRESRVAVLTDRSIEALVAVLGVLAAGAAYVPLDPAHPDDRLQFLLEDTAAKALLAPPRWRARAQELDTEVPLLGSDETAPSPQRPCDDIAADDAAYVIYTSGSTGQPKGVTVEHRGAVNLTLGFMAGHDFAGQRLLMIPPLVFDASVGDVFPALASGSALVLHPHPTELGPFELEAFCAEHHVSAIDAPAALWRRWSEGWAARKRDGALLPQLRLMMIGGESVGVEQVRRFAAITDGRVALSNHYGPTETSVCAAMLSTRDGAEFAARELPIGRPLPGVRLYVVDAHGELAPRGAAGELCIGGAGVARGYLNRPEQSAEAFPPDPFAPGGRLYRTGDLARWNADGTLQFLGRRDHQVKLRGFRIELGEIESALEAHPQVEAAAVLLREDRPGDKRLVAYLVADPGSGPAQWREHLARSLPEALLPSAYVRLEAMPLNRNGKIDRKALPEPSEELLEQRPLVEPSTDTERAVLAVWREVLGRERISADDDFFAIGGDSLMTLPLVFKLHAALAVEVPLATVFAAPTLAALARRIDELRAGGGEDEFDLAAQVRLDDDIHPCNAALPAASRAHPRSVLITGATGFLGAYMVRELLDVSDAEILCLVRAGSDEDGLARIRNNLRGYELWREGDEARLRIVPGDLALPRLGLDEAAFDALAQRAEAIFHNGGQVNFLAPYEHLEAANVGGTREVLRLATRHRVKPVHLVSTLGVCLTASNLDRTVRESDPPPRADEQYGGYNQSKWVGEQLALLARERGLPVAIYRPARITGDSHTGASNAGDYFNAWIRGCVQLGRAPHLPDEAFDMAPVDYVGRAIVRIALGAGEANGTFHFYNRRRLPIPDAVRAMREAGLQVEEIDYPQWRRELLAQAAVSRENALAPFAGLFPEHPNPREPQFDCSASTRAVEPLGLICPPADTALMRLYLRFLQARGVLPAPAEAEA</sequence>
<keyword evidence="1" id="KW-0596">Phosphopantetheine</keyword>
<dbReference type="EC" id="1.-.-.-" evidence="4"/>
<organism evidence="4 5">
    <name type="scientific">Lysobacter enzymogenes</name>
    <dbReference type="NCBI Taxonomy" id="69"/>
    <lineage>
        <taxon>Bacteria</taxon>
        <taxon>Pseudomonadati</taxon>
        <taxon>Pseudomonadota</taxon>
        <taxon>Gammaproteobacteria</taxon>
        <taxon>Lysobacterales</taxon>
        <taxon>Lysobacteraceae</taxon>
        <taxon>Lysobacter</taxon>
    </lineage>
</organism>
<dbReference type="InterPro" id="IPR023213">
    <property type="entry name" value="CAT-like_dom_sf"/>
</dbReference>
<keyword evidence="4" id="KW-0413">Isomerase</keyword>
<dbReference type="Pfam" id="PF00668">
    <property type="entry name" value="Condensation"/>
    <property type="match status" value="1"/>
</dbReference>
<dbReference type="SUPFAM" id="SSF52777">
    <property type="entry name" value="CoA-dependent acyltransferases"/>
    <property type="match status" value="2"/>
</dbReference>
<keyword evidence="2" id="KW-0597">Phosphoprotein</keyword>
<accession>A0A0S2DBJ6</accession>
<dbReference type="InterPro" id="IPR013120">
    <property type="entry name" value="FAR_NAD-bd"/>
</dbReference>
<dbReference type="OrthoDB" id="9757559at2"/>
<dbReference type="InterPro" id="IPR036291">
    <property type="entry name" value="NAD(P)-bd_dom_sf"/>
</dbReference>
<dbReference type="NCBIfam" id="TIGR01746">
    <property type="entry name" value="Thioester-redct"/>
    <property type="match status" value="1"/>
</dbReference>
<dbReference type="InterPro" id="IPR010071">
    <property type="entry name" value="AA_adenyl_dom"/>
</dbReference>
<dbReference type="SUPFAM" id="SSF47336">
    <property type="entry name" value="ACP-like"/>
    <property type="match status" value="1"/>
</dbReference>
<evidence type="ECO:0000256" key="3">
    <source>
        <dbReference type="ARBA" id="ARBA00022598"/>
    </source>
</evidence>
<dbReference type="GO" id="GO:0016853">
    <property type="term" value="F:isomerase activity"/>
    <property type="evidence" value="ECO:0007669"/>
    <property type="project" value="UniProtKB-KW"/>
</dbReference>
<proteinExistence type="predicted"/>
<dbReference type="Pfam" id="PF13193">
    <property type="entry name" value="AMP-binding_C"/>
    <property type="match status" value="1"/>
</dbReference>
<dbReference type="InterPro" id="IPR036736">
    <property type="entry name" value="ACP-like_sf"/>
</dbReference>
<dbReference type="CDD" id="cd19531">
    <property type="entry name" value="LCL_NRPS-like"/>
    <property type="match status" value="1"/>
</dbReference>
<reference evidence="4 5" key="1">
    <citation type="submission" date="2015-11" db="EMBL/GenBank/DDBJ databases">
        <title>Genome sequences of Lysobacter enzymogenes strain C3 and Lysobacter antibioticus ATCC 29479.</title>
        <authorList>
            <person name="Kobayashi D.Y."/>
        </authorList>
    </citation>
    <scope>NUCLEOTIDE SEQUENCE [LARGE SCALE GENOMIC DNA]</scope>
    <source>
        <strain evidence="4 5">C3</strain>
    </source>
</reference>
<dbReference type="SUPFAM" id="SSF51735">
    <property type="entry name" value="NAD(P)-binding Rossmann-fold domains"/>
    <property type="match status" value="1"/>
</dbReference>
<dbReference type="Gene3D" id="3.30.300.30">
    <property type="match status" value="1"/>
</dbReference>
<dbReference type="GO" id="GO:0043041">
    <property type="term" value="P:amino acid activation for nonribosomal peptide biosynthetic process"/>
    <property type="evidence" value="ECO:0007669"/>
    <property type="project" value="TreeGrafter"/>
</dbReference>
<dbReference type="PROSITE" id="PS50075">
    <property type="entry name" value="CARRIER"/>
    <property type="match status" value="1"/>
</dbReference>
<dbReference type="CDD" id="cd05930">
    <property type="entry name" value="A_NRPS"/>
    <property type="match status" value="1"/>
</dbReference>
<gene>
    <name evidence="4" type="ORF">GLE_0546</name>
</gene>
<dbReference type="Pfam" id="PF00550">
    <property type="entry name" value="PP-binding"/>
    <property type="match status" value="1"/>
</dbReference>
<protein>
    <submittedName>
        <fullName evidence="4">Linear gramicidin synthetase subunit D</fullName>
        <ecNumber evidence="4">1.-.-.-</ecNumber>
        <ecNumber evidence="4">5.1.1.-</ecNumber>
    </submittedName>
</protein>
<dbReference type="NCBIfam" id="TIGR01733">
    <property type="entry name" value="AA-adenyl-dom"/>
    <property type="match status" value="1"/>
</dbReference>
<dbReference type="GO" id="GO:0016874">
    <property type="term" value="F:ligase activity"/>
    <property type="evidence" value="ECO:0007669"/>
    <property type="project" value="UniProtKB-KW"/>
</dbReference>
<dbReference type="EC" id="5.1.1.-" evidence="4"/>
<dbReference type="InterPro" id="IPR010080">
    <property type="entry name" value="Thioester_reductase-like_dom"/>
</dbReference>
<dbReference type="InterPro" id="IPR020806">
    <property type="entry name" value="PKS_PP-bd"/>
</dbReference>
<dbReference type="PANTHER" id="PTHR45527:SF1">
    <property type="entry name" value="FATTY ACID SYNTHASE"/>
    <property type="match status" value="1"/>
</dbReference>
<dbReference type="GO" id="GO:0016491">
    <property type="term" value="F:oxidoreductase activity"/>
    <property type="evidence" value="ECO:0007669"/>
    <property type="project" value="UniProtKB-KW"/>
</dbReference>
<keyword evidence="3" id="KW-0436">Ligase</keyword>
<dbReference type="InterPro" id="IPR009081">
    <property type="entry name" value="PP-bd_ACP"/>
</dbReference>
<dbReference type="InterPro" id="IPR001242">
    <property type="entry name" value="Condensation_dom"/>
</dbReference>
<dbReference type="PANTHER" id="PTHR45527">
    <property type="entry name" value="NONRIBOSOMAL PEPTIDE SYNTHETASE"/>
    <property type="match status" value="1"/>
</dbReference>
<dbReference type="Gene3D" id="3.40.50.720">
    <property type="entry name" value="NAD(P)-binding Rossmann-like Domain"/>
    <property type="match status" value="1"/>
</dbReference>
<dbReference type="InterPro" id="IPR025110">
    <property type="entry name" value="AMP-bd_C"/>
</dbReference>
<dbReference type="PROSITE" id="PS00455">
    <property type="entry name" value="AMP_BINDING"/>
    <property type="match status" value="1"/>
</dbReference>
<dbReference type="FunFam" id="3.30.559.10:FF:000012">
    <property type="entry name" value="Non-ribosomal peptide synthetase"/>
    <property type="match status" value="1"/>
</dbReference>
<keyword evidence="4" id="KW-0560">Oxidoreductase</keyword>
<evidence type="ECO:0000256" key="2">
    <source>
        <dbReference type="ARBA" id="ARBA00022553"/>
    </source>
</evidence>
<dbReference type="Proteomes" id="UP000061569">
    <property type="component" value="Chromosome"/>
</dbReference>
<dbReference type="FunFam" id="3.40.50.980:FF:000001">
    <property type="entry name" value="Non-ribosomal peptide synthetase"/>
    <property type="match status" value="1"/>
</dbReference>
<dbReference type="InterPro" id="IPR000873">
    <property type="entry name" value="AMP-dep_synth/lig_dom"/>
</dbReference>
<dbReference type="GO" id="GO:0044550">
    <property type="term" value="P:secondary metabolite biosynthetic process"/>
    <property type="evidence" value="ECO:0007669"/>
    <property type="project" value="UniProtKB-ARBA"/>
</dbReference>
<dbReference type="SUPFAM" id="SSF56801">
    <property type="entry name" value="Acetyl-CoA synthetase-like"/>
    <property type="match status" value="1"/>
</dbReference>
<evidence type="ECO:0000313" key="5">
    <source>
        <dbReference type="Proteomes" id="UP000061569"/>
    </source>
</evidence>
<dbReference type="EMBL" id="CP013140">
    <property type="protein sequence ID" value="ALN55904.1"/>
    <property type="molecule type" value="Genomic_DNA"/>
</dbReference>
<dbReference type="FunFam" id="2.30.38.10:FF:000001">
    <property type="entry name" value="Non-ribosomal peptide synthetase PvdI"/>
    <property type="match status" value="1"/>
</dbReference>